<feature type="domain" description="NAD-dependent epimerase/dehydratase" evidence="1">
    <location>
        <begin position="15"/>
        <end position="223"/>
    </location>
</feature>
<accession>A0ABU2DPK0</accession>
<organism evidence="2 3">
    <name type="scientific">Nesterenkonia aerolata</name>
    <dbReference type="NCBI Taxonomy" id="3074079"/>
    <lineage>
        <taxon>Bacteria</taxon>
        <taxon>Bacillati</taxon>
        <taxon>Actinomycetota</taxon>
        <taxon>Actinomycetes</taxon>
        <taxon>Micrococcales</taxon>
        <taxon>Micrococcaceae</taxon>
        <taxon>Nesterenkonia</taxon>
    </lineage>
</organism>
<dbReference type="Pfam" id="PF01370">
    <property type="entry name" value="Epimerase"/>
    <property type="match status" value="1"/>
</dbReference>
<dbReference type="Gene3D" id="3.40.50.720">
    <property type="entry name" value="NAD(P)-binding Rossmann-like Domain"/>
    <property type="match status" value="1"/>
</dbReference>
<evidence type="ECO:0000313" key="2">
    <source>
        <dbReference type="EMBL" id="MDR8018235.1"/>
    </source>
</evidence>
<keyword evidence="3" id="KW-1185">Reference proteome</keyword>
<dbReference type="InterPro" id="IPR036291">
    <property type="entry name" value="NAD(P)-bd_dom_sf"/>
</dbReference>
<gene>
    <name evidence="2" type="ORF">RIL96_01460</name>
</gene>
<dbReference type="InterPro" id="IPR001509">
    <property type="entry name" value="Epimerase_deHydtase"/>
</dbReference>
<dbReference type="EMBL" id="JAVKGR010000001">
    <property type="protein sequence ID" value="MDR8018235.1"/>
    <property type="molecule type" value="Genomic_DNA"/>
</dbReference>
<reference evidence="2 3" key="1">
    <citation type="submission" date="2023-09" db="EMBL/GenBank/DDBJ databases">
        <title>Description of three actinobacteria isolated from air of manufacturing shop in a pharmaceutical factory.</title>
        <authorList>
            <person name="Zhang D.-F."/>
        </authorList>
    </citation>
    <scope>NUCLEOTIDE SEQUENCE [LARGE SCALE GENOMIC DNA]</scope>
    <source>
        <strain evidence="2 3">LY-0111</strain>
    </source>
</reference>
<dbReference type="InterPro" id="IPR051783">
    <property type="entry name" value="NAD(P)-dependent_oxidoreduct"/>
</dbReference>
<evidence type="ECO:0000313" key="3">
    <source>
        <dbReference type="Proteomes" id="UP001251870"/>
    </source>
</evidence>
<protein>
    <submittedName>
        <fullName evidence="2">NAD-dependent epimerase/dehydratase family protein</fullName>
    </submittedName>
</protein>
<dbReference type="PANTHER" id="PTHR48079:SF6">
    <property type="entry name" value="NAD(P)-BINDING DOMAIN-CONTAINING PROTEIN-RELATED"/>
    <property type="match status" value="1"/>
</dbReference>
<dbReference type="RefSeq" id="WP_310547218.1">
    <property type="nucleotide sequence ID" value="NZ_JAVKGR010000001.1"/>
</dbReference>
<dbReference type="Proteomes" id="UP001251870">
    <property type="component" value="Unassembled WGS sequence"/>
</dbReference>
<proteinExistence type="predicted"/>
<sequence>MEHTMSTGGRAVIVGCGDLGTRIGRRLHQRGFDVEGWRRSPDRLPDEVRDEIQGVSADLLDPAQLPQLPTDTSLVVFTPTAGERTAARYRAVLHDGLSAVLEHIAALPGPRPRLLVIGSTAVHGDAEGRVDEDAPLTPNTPTAEVLAQVEELVLRARTEGITASTLRLAGIYGPGRRRLLNNVEGFDASPASRERLGDPLRISNRIHADDAALAAECLLNEPEPPAAVIGVDHCPVAIGAVHNWLAEQLDRPLPWPELDEAQAHGRRMDGSRLHSLLADHGHRLQHPDFRSGYSLELAAVDGT</sequence>
<evidence type="ECO:0000259" key="1">
    <source>
        <dbReference type="Pfam" id="PF01370"/>
    </source>
</evidence>
<comment type="caution">
    <text evidence="2">The sequence shown here is derived from an EMBL/GenBank/DDBJ whole genome shotgun (WGS) entry which is preliminary data.</text>
</comment>
<dbReference type="SUPFAM" id="SSF51735">
    <property type="entry name" value="NAD(P)-binding Rossmann-fold domains"/>
    <property type="match status" value="1"/>
</dbReference>
<name>A0ABU2DPK0_9MICC</name>
<dbReference type="PANTHER" id="PTHR48079">
    <property type="entry name" value="PROTEIN YEEZ"/>
    <property type="match status" value="1"/>
</dbReference>